<comment type="caution">
    <text evidence="6">The sequence shown here is derived from an EMBL/GenBank/DDBJ whole genome shotgun (WGS) entry which is preliminary data.</text>
</comment>
<dbReference type="Proteomes" id="UP000527355">
    <property type="component" value="Unassembled WGS sequence"/>
</dbReference>
<evidence type="ECO:0000256" key="3">
    <source>
        <dbReference type="ARBA" id="ARBA00045578"/>
    </source>
</evidence>
<evidence type="ECO:0000256" key="1">
    <source>
        <dbReference type="ARBA" id="ARBA00040044"/>
    </source>
</evidence>
<reference evidence="6 7" key="1">
    <citation type="journal article" date="2020" name="Nature">
        <title>Six reference-quality genomes reveal evolution of bat adaptations.</title>
        <authorList>
            <person name="Jebb D."/>
            <person name="Huang Z."/>
            <person name="Pippel M."/>
            <person name="Hughes G.M."/>
            <person name="Lavrichenko K."/>
            <person name="Devanna P."/>
            <person name="Winkler S."/>
            <person name="Jermiin L.S."/>
            <person name="Skirmuntt E.C."/>
            <person name="Katzourakis A."/>
            <person name="Burkitt-Gray L."/>
            <person name="Ray D.A."/>
            <person name="Sullivan K.A.M."/>
            <person name="Roscito J.G."/>
            <person name="Kirilenko B.M."/>
            <person name="Davalos L.M."/>
            <person name="Corthals A.P."/>
            <person name="Power M.L."/>
            <person name="Jones G."/>
            <person name="Ransome R.D."/>
            <person name="Dechmann D.K.N."/>
            <person name="Locatelli A.G."/>
            <person name="Puechmaille S.J."/>
            <person name="Fedrigo O."/>
            <person name="Jarvis E.D."/>
            <person name="Hiller M."/>
            <person name="Vernes S.C."/>
            <person name="Myers E.W."/>
            <person name="Teeling E.C."/>
        </authorList>
    </citation>
    <scope>NUCLEOTIDE SEQUENCE [LARGE SCALE GENOMIC DNA]</scope>
    <source>
        <strain evidence="6">MMyoMyo1</strain>
        <tissue evidence="6">Flight muscle</tissue>
    </source>
</reference>
<feature type="chain" id="PRO_5029863336" description="Ferritin light chain" evidence="5">
    <location>
        <begin position="20"/>
        <end position="148"/>
    </location>
</feature>
<accession>A0A7J7XZX9</accession>
<organism evidence="6 7">
    <name type="scientific">Myotis myotis</name>
    <name type="common">Greater mouse-eared bat</name>
    <name type="synonym">Vespertilio myotis</name>
    <dbReference type="NCBI Taxonomy" id="51298"/>
    <lineage>
        <taxon>Eukaryota</taxon>
        <taxon>Metazoa</taxon>
        <taxon>Chordata</taxon>
        <taxon>Craniata</taxon>
        <taxon>Vertebrata</taxon>
        <taxon>Euteleostomi</taxon>
        <taxon>Mammalia</taxon>
        <taxon>Eutheria</taxon>
        <taxon>Laurasiatheria</taxon>
        <taxon>Chiroptera</taxon>
        <taxon>Yangochiroptera</taxon>
        <taxon>Vespertilionidae</taxon>
        <taxon>Myotis</taxon>
    </lineage>
</organism>
<proteinExistence type="predicted"/>
<sequence>MCFVVLVFYLNSLLPTTMSSQTHQNDPTEVEAAIDRLASLPRGPPTPTSLGFYFHWDGVALEGGGHFFAPEKEPEGAELLLKMQNQRGGCILFRTCRSLPKVSGQNSGRQGSRHSLAEKELWELQAPVLSVQTLSSVTSWRTTSGVRR</sequence>
<keyword evidence="7" id="KW-1185">Reference proteome</keyword>
<dbReference type="InterPro" id="IPR001519">
    <property type="entry name" value="Ferritin"/>
</dbReference>
<evidence type="ECO:0000256" key="4">
    <source>
        <dbReference type="ARBA" id="ARBA00047045"/>
    </source>
</evidence>
<dbReference type="GO" id="GO:0044754">
    <property type="term" value="C:autolysosome"/>
    <property type="evidence" value="ECO:0007669"/>
    <property type="project" value="UniProtKB-SubCell"/>
</dbReference>
<feature type="signal peptide" evidence="5">
    <location>
        <begin position="1"/>
        <end position="19"/>
    </location>
</feature>
<dbReference type="InterPro" id="IPR009078">
    <property type="entry name" value="Ferritin-like_SF"/>
</dbReference>
<protein>
    <recommendedName>
        <fullName evidence="1">Ferritin light chain</fullName>
    </recommendedName>
</protein>
<evidence type="ECO:0000313" key="6">
    <source>
        <dbReference type="EMBL" id="KAF6355124.1"/>
    </source>
</evidence>
<evidence type="ECO:0000256" key="2">
    <source>
        <dbReference type="ARBA" id="ARBA00044942"/>
    </source>
</evidence>
<dbReference type="EMBL" id="JABWUV010000005">
    <property type="protein sequence ID" value="KAF6355124.1"/>
    <property type="molecule type" value="Genomic_DNA"/>
</dbReference>
<dbReference type="PANTHER" id="PTHR11431:SF47">
    <property type="entry name" value="FERRITIN LIGHT CHAIN"/>
    <property type="match status" value="1"/>
</dbReference>
<dbReference type="Gene3D" id="1.20.1260.10">
    <property type="match status" value="1"/>
</dbReference>
<dbReference type="AlphaFoldDB" id="A0A7J7XZX9"/>
<evidence type="ECO:0000313" key="7">
    <source>
        <dbReference type="Proteomes" id="UP000527355"/>
    </source>
</evidence>
<dbReference type="GO" id="GO:0006826">
    <property type="term" value="P:iron ion transport"/>
    <property type="evidence" value="ECO:0007669"/>
    <property type="project" value="InterPro"/>
</dbReference>
<comment type="subcellular location">
    <subcellularLocation>
        <location evidence="2">Autolysosome</location>
    </subcellularLocation>
</comment>
<gene>
    <name evidence="6" type="ORF">mMyoMyo1_011324</name>
</gene>
<dbReference type="SUPFAM" id="SSF47240">
    <property type="entry name" value="Ferritin-like"/>
    <property type="match status" value="1"/>
</dbReference>
<comment type="subunit">
    <text evidence="4">Oligomer of 24 subunits. There are two types of subunits: L (light) chain and H (heavy) chain. The major chain can be light or heavy, depending on the species and tissue type. The functional molecule forms a roughly spherical shell with a diameter of 12 nm and contains a central cavity into which the insoluble mineral iron core is deposited. Interacts with NCOA4.</text>
</comment>
<evidence type="ECO:0000256" key="5">
    <source>
        <dbReference type="SAM" id="SignalP"/>
    </source>
</evidence>
<dbReference type="GO" id="GO:0008198">
    <property type="term" value="F:ferrous iron binding"/>
    <property type="evidence" value="ECO:0007669"/>
    <property type="project" value="TreeGrafter"/>
</dbReference>
<dbReference type="PANTHER" id="PTHR11431">
    <property type="entry name" value="FERRITIN"/>
    <property type="match status" value="1"/>
</dbReference>
<comment type="function">
    <text evidence="3">Stores iron in a soluble, non-toxic, readily available form. Important for iron homeostasis. Iron is taken up in the ferrous form and deposited as ferric hydroxides after oxidation. Also plays a role in delivery of iron to cells. Mediates iron uptake in capsule cells of the developing kidney. Delivery to lysosomes by the cargo receptor NCOA4 for autophagic degradation and release or iron.</text>
</comment>
<dbReference type="GO" id="GO:0006879">
    <property type="term" value="P:intracellular iron ion homeostasis"/>
    <property type="evidence" value="ECO:0007669"/>
    <property type="project" value="InterPro"/>
</dbReference>
<dbReference type="VEuPathDB" id="HostDB:LOC118673276"/>
<name>A0A7J7XZX9_MYOMY</name>
<keyword evidence="5" id="KW-0732">Signal</keyword>
<dbReference type="InterPro" id="IPR012347">
    <property type="entry name" value="Ferritin-like"/>
</dbReference>
<dbReference type="GO" id="GO:0008199">
    <property type="term" value="F:ferric iron binding"/>
    <property type="evidence" value="ECO:0007669"/>
    <property type="project" value="InterPro"/>
</dbReference>